<dbReference type="Pfam" id="PF13604">
    <property type="entry name" value="AAA_30"/>
    <property type="match status" value="1"/>
</dbReference>
<comment type="caution">
    <text evidence="4">The sequence shown here is derived from an EMBL/GenBank/DDBJ whole genome shotgun (WGS) entry which is preliminary data.</text>
</comment>
<dbReference type="PANTHER" id="PTHR43788">
    <property type="entry name" value="DNA2/NAM7 HELICASE FAMILY MEMBER"/>
    <property type="match status" value="1"/>
</dbReference>
<protein>
    <submittedName>
        <fullName evidence="4">ATP-dependent RecD-like DNA helicase</fullName>
        <ecNumber evidence="4">3.6.4.12</ecNumber>
    </submittedName>
</protein>
<dbReference type="InterPro" id="IPR050534">
    <property type="entry name" value="Coronavir_polyprotein_1ab"/>
</dbReference>
<evidence type="ECO:0000313" key="4">
    <source>
        <dbReference type="EMBL" id="OIQ75808.1"/>
    </source>
</evidence>
<feature type="domain" description="UvrD-like helicase C-terminal" evidence="3">
    <location>
        <begin position="390"/>
        <end position="435"/>
    </location>
</feature>
<dbReference type="GO" id="GO:0017116">
    <property type="term" value="F:single-stranded DNA helicase activity"/>
    <property type="evidence" value="ECO:0007669"/>
    <property type="project" value="TreeGrafter"/>
</dbReference>
<evidence type="ECO:0000259" key="3">
    <source>
        <dbReference type="Pfam" id="PF13538"/>
    </source>
</evidence>
<sequence>MRDTVAARVQEQGPYALVRLQDKSENADARRRQAERFTTREMMEIENRIIQNAMVRQADGSHIVCCREALANHPSLSDEQANALLHITEEPGAVTAIRGLAGTGKSFMLRAARESWMKSNFNVTGAALAGKAAQSLEEGSGIKSQTLHSLLDEISNGNKTLSSKDIVVIDEAAMVGSRQMHDILNFIHAAGAKAVLVGDQLQLQPIDAGGIFRSLSDKLGYASLTDIRRQKSESDRAMIHDLIEGRSDDVIKSLAERGMLEVAPTENVYNVIVDQWAKELNPDAVNQSLILAGTKADVYKVNMLARENLTQQHRLHSDVLVATEHGERVMAVGERILFTRNSRALGVKNGQTGTMTKWSLDHQGSLILDIETDAGKTVSVNPDQYGHIDYGYALSVHKAQGQTVDKVYLLISEVMTDREWAYVATSRHREQLRVYLPEELSDEFSRLVSTSHQKEVTQDYSVIDSFDAVAANNADLEAEMEA</sequence>
<evidence type="ECO:0000256" key="1">
    <source>
        <dbReference type="ARBA" id="ARBA00022741"/>
    </source>
</evidence>
<keyword evidence="1" id="KW-0547">Nucleotide-binding</keyword>
<gene>
    <name evidence="4" type="primary">recD2_5</name>
    <name evidence="4" type="ORF">GALL_425190</name>
</gene>
<dbReference type="GO" id="GO:0006310">
    <property type="term" value="P:DNA recombination"/>
    <property type="evidence" value="ECO:0007669"/>
    <property type="project" value="TreeGrafter"/>
</dbReference>
<reference evidence="4" key="1">
    <citation type="submission" date="2016-10" db="EMBL/GenBank/DDBJ databases">
        <title>Sequence of Gallionella enrichment culture.</title>
        <authorList>
            <person name="Poehlein A."/>
            <person name="Muehling M."/>
            <person name="Daniel R."/>
        </authorList>
    </citation>
    <scope>NUCLEOTIDE SEQUENCE</scope>
</reference>
<keyword evidence="2" id="KW-0067">ATP-binding</keyword>
<keyword evidence="4" id="KW-0378">Hydrolase</keyword>
<dbReference type="CDD" id="cd18809">
    <property type="entry name" value="SF1_C_RecD"/>
    <property type="match status" value="1"/>
</dbReference>
<dbReference type="Pfam" id="PF13538">
    <property type="entry name" value="UvrD_C_2"/>
    <property type="match status" value="1"/>
</dbReference>
<dbReference type="InterPro" id="IPR027417">
    <property type="entry name" value="P-loop_NTPase"/>
</dbReference>
<dbReference type="GO" id="GO:0005524">
    <property type="term" value="F:ATP binding"/>
    <property type="evidence" value="ECO:0007669"/>
    <property type="project" value="UniProtKB-KW"/>
</dbReference>
<dbReference type="Gene3D" id="2.30.30.940">
    <property type="match status" value="1"/>
</dbReference>
<dbReference type="Gene3D" id="3.40.50.300">
    <property type="entry name" value="P-loop containing nucleotide triphosphate hydrolases"/>
    <property type="match status" value="2"/>
</dbReference>
<dbReference type="PANTHER" id="PTHR43788:SF6">
    <property type="entry name" value="DNA HELICASE B"/>
    <property type="match status" value="1"/>
</dbReference>
<keyword evidence="4" id="KW-0347">Helicase</keyword>
<dbReference type="EC" id="3.6.4.12" evidence="4"/>
<dbReference type="EMBL" id="MLJW01002050">
    <property type="protein sequence ID" value="OIQ75808.1"/>
    <property type="molecule type" value="Genomic_DNA"/>
</dbReference>
<proteinExistence type="predicted"/>
<dbReference type="GO" id="GO:0016787">
    <property type="term" value="F:hydrolase activity"/>
    <property type="evidence" value="ECO:0007669"/>
    <property type="project" value="UniProtKB-KW"/>
</dbReference>
<dbReference type="SUPFAM" id="SSF52540">
    <property type="entry name" value="P-loop containing nucleoside triphosphate hydrolases"/>
    <property type="match status" value="2"/>
</dbReference>
<evidence type="ECO:0000256" key="2">
    <source>
        <dbReference type="ARBA" id="ARBA00022840"/>
    </source>
</evidence>
<dbReference type="InterPro" id="IPR027785">
    <property type="entry name" value="UvrD-like_helicase_C"/>
</dbReference>
<organism evidence="4">
    <name type="scientific">mine drainage metagenome</name>
    <dbReference type="NCBI Taxonomy" id="410659"/>
    <lineage>
        <taxon>unclassified sequences</taxon>
        <taxon>metagenomes</taxon>
        <taxon>ecological metagenomes</taxon>
    </lineage>
</organism>
<dbReference type="AlphaFoldDB" id="A0A1J5PY21"/>
<dbReference type="GO" id="GO:0009338">
    <property type="term" value="C:exodeoxyribonuclease V complex"/>
    <property type="evidence" value="ECO:0007669"/>
    <property type="project" value="TreeGrafter"/>
</dbReference>
<name>A0A1J5PY21_9ZZZZ</name>
<dbReference type="CDD" id="cd17933">
    <property type="entry name" value="DEXSc_RecD-like"/>
    <property type="match status" value="1"/>
</dbReference>
<accession>A0A1J5PY21</accession>